<evidence type="ECO:0000256" key="6">
    <source>
        <dbReference type="ARBA" id="ARBA00022989"/>
    </source>
</evidence>
<protein>
    <recommendedName>
        <fullName evidence="9">Glycosyltransferase RgtA/B/C/D-like domain-containing protein</fullName>
    </recommendedName>
</protein>
<evidence type="ECO:0000256" key="3">
    <source>
        <dbReference type="ARBA" id="ARBA00022676"/>
    </source>
</evidence>
<evidence type="ECO:0000256" key="5">
    <source>
        <dbReference type="ARBA" id="ARBA00022692"/>
    </source>
</evidence>
<dbReference type="GO" id="GO:0009103">
    <property type="term" value="P:lipopolysaccharide biosynthetic process"/>
    <property type="evidence" value="ECO:0007669"/>
    <property type="project" value="UniProtKB-ARBA"/>
</dbReference>
<keyword evidence="3" id="KW-0328">Glycosyltransferase</keyword>
<accession>A0A1F4ZDI2</accession>
<feature type="transmembrane region" description="Helical" evidence="8">
    <location>
        <begin position="205"/>
        <end position="224"/>
    </location>
</feature>
<dbReference type="Pfam" id="PF13231">
    <property type="entry name" value="PMT_2"/>
    <property type="match status" value="1"/>
</dbReference>
<gene>
    <name evidence="10" type="ORF">A2989_01400</name>
</gene>
<dbReference type="InterPro" id="IPR050297">
    <property type="entry name" value="LipidA_mod_glycosyltrf_83"/>
</dbReference>
<name>A0A1F4ZDI2_9BACT</name>
<keyword evidence="5 8" id="KW-0812">Transmembrane</keyword>
<evidence type="ECO:0000313" key="11">
    <source>
        <dbReference type="Proteomes" id="UP000177080"/>
    </source>
</evidence>
<dbReference type="PANTHER" id="PTHR33908:SF11">
    <property type="entry name" value="MEMBRANE PROTEIN"/>
    <property type="match status" value="1"/>
</dbReference>
<evidence type="ECO:0000256" key="4">
    <source>
        <dbReference type="ARBA" id="ARBA00022679"/>
    </source>
</evidence>
<comment type="caution">
    <text evidence="10">The sequence shown here is derived from an EMBL/GenBank/DDBJ whole genome shotgun (WGS) entry which is preliminary data.</text>
</comment>
<keyword evidence="7 8" id="KW-0472">Membrane</keyword>
<dbReference type="AlphaFoldDB" id="A0A1F4ZDI2"/>
<proteinExistence type="predicted"/>
<feature type="transmembrane region" description="Helical" evidence="8">
    <location>
        <begin position="297"/>
        <end position="316"/>
    </location>
</feature>
<feature type="transmembrane region" description="Helical" evidence="8">
    <location>
        <begin position="353"/>
        <end position="374"/>
    </location>
</feature>
<dbReference type="GO" id="GO:0005886">
    <property type="term" value="C:plasma membrane"/>
    <property type="evidence" value="ECO:0007669"/>
    <property type="project" value="UniProtKB-SubCell"/>
</dbReference>
<dbReference type="InterPro" id="IPR038731">
    <property type="entry name" value="RgtA/B/C-like"/>
</dbReference>
<dbReference type="STRING" id="1797259.A2989_01400"/>
<keyword evidence="6 8" id="KW-1133">Transmembrane helix</keyword>
<dbReference type="PANTHER" id="PTHR33908">
    <property type="entry name" value="MANNOSYLTRANSFERASE YKCB-RELATED"/>
    <property type="match status" value="1"/>
</dbReference>
<evidence type="ECO:0000256" key="8">
    <source>
        <dbReference type="SAM" id="Phobius"/>
    </source>
</evidence>
<reference evidence="10 11" key="1">
    <citation type="journal article" date="2016" name="Nat. Commun.">
        <title>Thousands of microbial genomes shed light on interconnected biogeochemical processes in an aquifer system.</title>
        <authorList>
            <person name="Anantharaman K."/>
            <person name="Brown C.T."/>
            <person name="Hug L.A."/>
            <person name="Sharon I."/>
            <person name="Castelle C.J."/>
            <person name="Probst A.J."/>
            <person name="Thomas B.C."/>
            <person name="Singh A."/>
            <person name="Wilkins M.J."/>
            <person name="Karaoz U."/>
            <person name="Brodie E.L."/>
            <person name="Williams K.H."/>
            <person name="Hubbard S.S."/>
            <person name="Banfield J.F."/>
        </authorList>
    </citation>
    <scope>NUCLEOTIDE SEQUENCE [LARGE SCALE GENOMIC DNA]</scope>
</reference>
<evidence type="ECO:0000259" key="9">
    <source>
        <dbReference type="Pfam" id="PF13231"/>
    </source>
</evidence>
<organism evidence="10 11">
    <name type="scientific">Candidatus Amesbacteria bacterium RIFCSPLOWO2_01_FULL_48_25</name>
    <dbReference type="NCBI Taxonomy" id="1797259"/>
    <lineage>
        <taxon>Bacteria</taxon>
        <taxon>Candidatus Amesiibacteriota</taxon>
    </lineage>
</organism>
<feature type="transmembrane region" description="Helical" evidence="8">
    <location>
        <begin position="268"/>
        <end position="288"/>
    </location>
</feature>
<dbReference type="EMBL" id="MEXN01000003">
    <property type="protein sequence ID" value="OGD04036.1"/>
    <property type="molecule type" value="Genomic_DNA"/>
</dbReference>
<feature type="transmembrane region" description="Helical" evidence="8">
    <location>
        <begin position="161"/>
        <end position="193"/>
    </location>
</feature>
<feature type="domain" description="Glycosyltransferase RgtA/B/C/D-like" evidence="9">
    <location>
        <begin position="64"/>
        <end position="206"/>
    </location>
</feature>
<evidence type="ECO:0000313" key="10">
    <source>
        <dbReference type="EMBL" id="OGD04036.1"/>
    </source>
</evidence>
<dbReference type="Proteomes" id="UP000177080">
    <property type="component" value="Unassembled WGS sequence"/>
</dbReference>
<evidence type="ECO:0000256" key="2">
    <source>
        <dbReference type="ARBA" id="ARBA00022475"/>
    </source>
</evidence>
<dbReference type="GO" id="GO:0016763">
    <property type="term" value="F:pentosyltransferase activity"/>
    <property type="evidence" value="ECO:0007669"/>
    <property type="project" value="TreeGrafter"/>
</dbReference>
<keyword evidence="2" id="KW-1003">Cell membrane</keyword>
<keyword evidence="4" id="KW-0808">Transferase</keyword>
<feature type="transmembrane region" description="Helical" evidence="8">
    <location>
        <begin position="48"/>
        <end position="70"/>
    </location>
</feature>
<evidence type="ECO:0000256" key="7">
    <source>
        <dbReference type="ARBA" id="ARBA00023136"/>
    </source>
</evidence>
<feature type="transmembrane region" description="Helical" evidence="8">
    <location>
        <begin position="328"/>
        <end position="346"/>
    </location>
</feature>
<comment type="subcellular location">
    <subcellularLocation>
        <location evidence="1">Cell membrane</location>
        <topology evidence="1">Multi-pass membrane protein</topology>
    </subcellularLocation>
</comment>
<feature type="transmembrane region" description="Helical" evidence="8">
    <location>
        <begin position="82"/>
        <end position="100"/>
    </location>
</feature>
<evidence type="ECO:0000256" key="1">
    <source>
        <dbReference type="ARBA" id="ARBA00004651"/>
    </source>
</evidence>
<sequence>MKHKIILVSILVSAFFLRVYRTQDFLGFWYDQGRDAKVVWDLIHKQKLFLVGPTTGIEGIFLGPFYYYLITPAYLLGQGNPAFPSVFLAGLNVLAIYLLYRIGSEFFSQPTGLLAAAIVSFSSELIRYHRWLSNPTPLPLFALITFWSILKIISSSPRKRYWLFLGLGIGLTLQLEAASAIFFIPSTLIILFLNRKSLILNRNNFIFSSLPFVSTLVPQILFNFRHQNILLNSFMKFLIGDRSFQPAVTDFFTTRLALYYQFFTSKLFTLPWAMLLFVVLSLALFLLVRHHISSKPIVSTFIWWLTPVVILLFYHGNKGYVWDYYFTGVYPVFILLIASIWTYAFYHFPKSRLVVIFLVSLFLFQNLKNNYLFYTQALPGYISLTPQLLAIDWVYVDAAGQAFNTDVYVPPIIPLAYDYLFLWLGSTKYGYQPSTPLQTRLYTIQEPDWEHPTLLNNWLIRQTYYSSLETTKSFGPLTVQRRYRHKFN</sequence>